<evidence type="ECO:0000256" key="1">
    <source>
        <dbReference type="SAM" id="Phobius"/>
    </source>
</evidence>
<accession>A0A7Z7I773</accession>
<reference evidence="2 3" key="1">
    <citation type="submission" date="2017-09" db="EMBL/GenBank/DDBJ databases">
        <authorList>
            <person name="Varghese N."/>
            <person name="Submissions S."/>
        </authorList>
    </citation>
    <scope>NUCLEOTIDE SEQUENCE [LARGE SCALE GENOMIC DNA]</scope>
    <source>
        <strain evidence="2 3">OK806</strain>
    </source>
</reference>
<sequence length="167" mass="18495">MMRKHDIFSKALFVIAVAVLVVALPSAVIDTYQNGRIYLFSRQFLDELPLRLTGPGRLRFVLQPLIAIVLGCRSGLADARGRHQPFIYRLVTDSGNRKNLLRSGLSVVGNLVAMGIVLDTVAQFLIYGLVHPGAAIVLGPVLVCFPYAVSRALANRISQLWHQRFRT</sequence>
<feature type="transmembrane region" description="Helical" evidence="1">
    <location>
        <begin position="124"/>
        <end position="149"/>
    </location>
</feature>
<protein>
    <submittedName>
        <fullName evidence="2">Uncharacterized protein</fullName>
    </submittedName>
</protein>
<name>A0A7Z7I773_9BURK</name>
<dbReference type="AlphaFoldDB" id="A0A7Z7I773"/>
<comment type="caution">
    <text evidence="2">The sequence shown here is derived from an EMBL/GenBank/DDBJ whole genome shotgun (WGS) entry which is preliminary data.</text>
</comment>
<evidence type="ECO:0000313" key="3">
    <source>
        <dbReference type="Proteomes" id="UP000219522"/>
    </source>
</evidence>
<evidence type="ECO:0000313" key="2">
    <source>
        <dbReference type="EMBL" id="SOE67267.1"/>
    </source>
</evidence>
<organism evidence="2 3">
    <name type="scientific">Caballeronia arationis</name>
    <dbReference type="NCBI Taxonomy" id="1777142"/>
    <lineage>
        <taxon>Bacteria</taxon>
        <taxon>Pseudomonadati</taxon>
        <taxon>Pseudomonadota</taxon>
        <taxon>Betaproteobacteria</taxon>
        <taxon>Burkholderiales</taxon>
        <taxon>Burkholderiaceae</taxon>
        <taxon>Caballeronia</taxon>
    </lineage>
</organism>
<gene>
    <name evidence="2" type="ORF">SAMN05446927_3265</name>
</gene>
<dbReference type="OrthoDB" id="5519326at2"/>
<feature type="transmembrane region" description="Helical" evidence="1">
    <location>
        <begin position="60"/>
        <end position="79"/>
    </location>
</feature>
<dbReference type="Proteomes" id="UP000219522">
    <property type="component" value="Unassembled WGS sequence"/>
</dbReference>
<dbReference type="RefSeq" id="WP_062642995.1">
    <property type="nucleotide sequence ID" value="NZ_FCOG02000169.1"/>
</dbReference>
<keyword evidence="1" id="KW-0472">Membrane</keyword>
<proteinExistence type="predicted"/>
<keyword evidence="3" id="KW-1185">Reference proteome</keyword>
<dbReference type="EMBL" id="OCSU01000001">
    <property type="protein sequence ID" value="SOE67267.1"/>
    <property type="molecule type" value="Genomic_DNA"/>
</dbReference>
<keyword evidence="1" id="KW-1133">Transmembrane helix</keyword>
<keyword evidence="1" id="KW-0812">Transmembrane</keyword>
<feature type="transmembrane region" description="Helical" evidence="1">
    <location>
        <begin position="100"/>
        <end position="118"/>
    </location>
</feature>